<dbReference type="InterPro" id="IPR017645">
    <property type="entry name" value="Dnd_assoc_1"/>
</dbReference>
<evidence type="ECO:0000313" key="2">
    <source>
        <dbReference type="Proteomes" id="UP000219353"/>
    </source>
</evidence>
<reference evidence="2" key="1">
    <citation type="submission" date="2017-09" db="EMBL/GenBank/DDBJ databases">
        <authorList>
            <person name="Varghese N."/>
            <person name="Submissions S."/>
        </authorList>
    </citation>
    <scope>NUCLEOTIDE SEQUENCE [LARGE SCALE GENOMIC DNA]</scope>
    <source>
        <strain evidence="2">CGMCC 1.12461</strain>
    </source>
</reference>
<dbReference type="AlphaFoldDB" id="A0A285JF53"/>
<dbReference type="Proteomes" id="UP000219353">
    <property type="component" value="Unassembled WGS sequence"/>
</dbReference>
<dbReference type="EMBL" id="OBEB01000008">
    <property type="protein sequence ID" value="SNY58898.1"/>
    <property type="molecule type" value="Genomic_DNA"/>
</dbReference>
<name>A0A285JF53_9GAMM</name>
<proteinExistence type="predicted"/>
<gene>
    <name evidence="1" type="ORF">SAMN06297280_3512</name>
</gene>
<sequence>MNLSTKLEVSKNRLNTFFPLRTKDERKELDWDSILGNVISEVYRKQLAVENLTDFQAMCEQELKQRLDDDAFWPVLKAMYFDSSDVLKIAPEFLLFRSEEAEDNKHNQRIGDMFVNLMGGKTLLNLSPMRLNFVEQILFDVLENKALKPEAKMKKRVFKEQPYLPFLAQCFKDDLAFLGSKPRYLLDSFQDFLRLYGFLYTSQLAHNLVNWSEGEPKPCPNYLILDTEKASAERKQLKESGYQQLYNHVLRIFPYLTMAEMLQAGRDEVRPLWLLADSIRNFDPATALLNDFAQSFKDERQLIKVQVNAQPDSISALRQVLQLSRDQFKTGNKDKDDINTNFAKATIKHLCADFIQQRGAAGSVLVMNQDYLLLLTNLVIGSNESLRLNELIKGFNQRGVFFDKQSQAEIVQFYERIGNVERMSDSGDAVYVRKTV</sequence>
<dbReference type="OrthoDB" id="2590988at2"/>
<evidence type="ECO:0000313" key="1">
    <source>
        <dbReference type="EMBL" id="SNY58898.1"/>
    </source>
</evidence>
<keyword evidence="2" id="KW-1185">Reference proteome</keyword>
<accession>A0A285JF53</accession>
<organism evidence="1 2">
    <name type="scientific">Arsukibacterium tuosuense</name>
    <dbReference type="NCBI Taxonomy" id="1323745"/>
    <lineage>
        <taxon>Bacteria</taxon>
        <taxon>Pseudomonadati</taxon>
        <taxon>Pseudomonadota</taxon>
        <taxon>Gammaproteobacteria</taxon>
        <taxon>Chromatiales</taxon>
        <taxon>Chromatiaceae</taxon>
        <taxon>Arsukibacterium</taxon>
    </lineage>
</organism>
<dbReference type="RefSeq" id="WP_141397762.1">
    <property type="nucleotide sequence ID" value="NZ_OBEB01000008.1"/>
</dbReference>
<protein>
    <submittedName>
        <fullName evidence="1">DNA phosphorothioation-dependent restriction protein DptG</fullName>
    </submittedName>
</protein>
<dbReference type="NCBIfam" id="TIGR03236">
    <property type="entry name" value="dnd_assoc_1"/>
    <property type="match status" value="1"/>
</dbReference>